<evidence type="ECO:0000256" key="8">
    <source>
        <dbReference type="ARBA" id="ARBA00022975"/>
    </source>
</evidence>
<name>A0A495RD79_9GAMM</name>
<reference evidence="12 13" key="1">
    <citation type="submission" date="2018-10" db="EMBL/GenBank/DDBJ databases">
        <title>Genomic Encyclopedia of Type Strains, Phase IV (KMG-IV): sequencing the most valuable type-strain genomes for metagenomic binning, comparative biology and taxonomic classification.</title>
        <authorList>
            <person name="Goeker M."/>
        </authorList>
    </citation>
    <scope>NUCLEOTIDE SEQUENCE [LARGE SCALE GENOMIC DNA]</scope>
    <source>
        <strain evidence="12 13">DSM 22228</strain>
    </source>
</reference>
<feature type="binding site" evidence="9">
    <location>
        <position position="250"/>
    </location>
    <ligand>
        <name>Zn(2+)</name>
        <dbReference type="ChEBI" id="CHEBI:29105"/>
        <label>1</label>
    </ligand>
</feature>
<dbReference type="Gene3D" id="3.20.20.140">
    <property type="entry name" value="Metal-dependent hydrolases"/>
    <property type="match status" value="1"/>
</dbReference>
<feature type="binding site" evidence="9">
    <location>
        <position position="18"/>
    </location>
    <ligand>
        <name>Zn(2+)</name>
        <dbReference type="ChEBI" id="CHEBI:29105"/>
        <label>1</label>
    </ligand>
</feature>
<dbReference type="InterPro" id="IPR002195">
    <property type="entry name" value="Dihydroorotase_CS"/>
</dbReference>
<feature type="binding site" description="via carbamate group" evidence="9">
    <location>
        <position position="102"/>
    </location>
    <ligand>
        <name>Zn(2+)</name>
        <dbReference type="ChEBI" id="CHEBI:29105"/>
        <label>1</label>
    </ligand>
</feature>
<dbReference type="GO" id="GO:0008270">
    <property type="term" value="F:zinc ion binding"/>
    <property type="evidence" value="ECO:0007669"/>
    <property type="project" value="UniProtKB-UniRule"/>
</dbReference>
<dbReference type="SUPFAM" id="SSF51556">
    <property type="entry name" value="Metallo-dependent hydrolases"/>
    <property type="match status" value="1"/>
</dbReference>
<proteinExistence type="inferred from homology"/>
<evidence type="ECO:0000256" key="1">
    <source>
        <dbReference type="ARBA" id="ARBA00002368"/>
    </source>
</evidence>
<feature type="binding site" evidence="9">
    <location>
        <position position="177"/>
    </location>
    <ligand>
        <name>Zn(2+)</name>
        <dbReference type="ChEBI" id="CHEBI:29105"/>
        <label>2</label>
    </ligand>
</feature>
<dbReference type="AlphaFoldDB" id="A0A495RD79"/>
<dbReference type="PROSITE" id="PS00483">
    <property type="entry name" value="DIHYDROOROTASE_2"/>
    <property type="match status" value="1"/>
</dbReference>
<keyword evidence="7 9" id="KW-0862">Zinc</keyword>
<evidence type="ECO:0000256" key="6">
    <source>
        <dbReference type="ARBA" id="ARBA00022801"/>
    </source>
</evidence>
<dbReference type="PANTHER" id="PTHR43137">
    <property type="entry name" value="DIHYDROOROTASE"/>
    <property type="match status" value="1"/>
</dbReference>
<feature type="binding site" evidence="9">
    <location>
        <position position="16"/>
    </location>
    <ligand>
        <name>Zn(2+)</name>
        <dbReference type="ChEBI" id="CHEBI:29105"/>
        <label>1</label>
    </ligand>
</feature>
<feature type="binding site" evidence="9">
    <location>
        <position position="254"/>
    </location>
    <ligand>
        <name>substrate</name>
    </ligand>
</feature>
<dbReference type="HAMAP" id="MF_00219">
    <property type="entry name" value="PyrC_classII"/>
    <property type="match status" value="1"/>
</dbReference>
<evidence type="ECO:0000313" key="13">
    <source>
        <dbReference type="Proteomes" id="UP000278542"/>
    </source>
</evidence>
<evidence type="ECO:0000256" key="3">
    <source>
        <dbReference type="ARBA" id="ARBA00005631"/>
    </source>
</evidence>
<evidence type="ECO:0000256" key="5">
    <source>
        <dbReference type="ARBA" id="ARBA00022723"/>
    </source>
</evidence>
<dbReference type="PIRSF" id="PIRSF001237">
    <property type="entry name" value="DHOdimr"/>
    <property type="match status" value="1"/>
</dbReference>
<dbReference type="UniPathway" id="UPA00070">
    <property type="reaction ID" value="UER00117"/>
</dbReference>
<keyword evidence="6 9" id="KW-0378">Hydrolase</keyword>
<protein>
    <recommendedName>
        <fullName evidence="4 9">Dihydroorotase</fullName>
        <shortName evidence="9">DHOase</shortName>
        <ecNumber evidence="4 9">3.5.2.3</ecNumber>
    </recommendedName>
</protein>
<comment type="catalytic activity">
    <reaction evidence="9 10">
        <text>(S)-dihydroorotate + H2O = N-carbamoyl-L-aspartate + H(+)</text>
        <dbReference type="Rhea" id="RHEA:24296"/>
        <dbReference type="ChEBI" id="CHEBI:15377"/>
        <dbReference type="ChEBI" id="CHEBI:15378"/>
        <dbReference type="ChEBI" id="CHEBI:30864"/>
        <dbReference type="ChEBI" id="CHEBI:32814"/>
        <dbReference type="EC" id="3.5.2.3"/>
    </reaction>
</comment>
<dbReference type="PANTHER" id="PTHR43137:SF1">
    <property type="entry name" value="DIHYDROOROTASE"/>
    <property type="match status" value="1"/>
</dbReference>
<feature type="domain" description="Amidohydrolase-related" evidence="11">
    <location>
        <begin position="14"/>
        <end position="306"/>
    </location>
</feature>
<dbReference type="GO" id="GO:0044205">
    <property type="term" value="P:'de novo' UMP biosynthetic process"/>
    <property type="evidence" value="ECO:0007669"/>
    <property type="project" value="UniProtKB-UniRule"/>
</dbReference>
<dbReference type="InterPro" id="IPR004721">
    <property type="entry name" value="DHOdimr"/>
</dbReference>
<evidence type="ECO:0000256" key="9">
    <source>
        <dbReference type="HAMAP-Rule" id="MF_00219"/>
    </source>
</evidence>
<comment type="cofactor">
    <cofactor evidence="9 10">
        <name>Zn(2+)</name>
        <dbReference type="ChEBI" id="CHEBI:29105"/>
    </cofactor>
    <text evidence="9 10">Binds 2 Zn(2+) ions per subunit.</text>
</comment>
<evidence type="ECO:0000259" key="11">
    <source>
        <dbReference type="Pfam" id="PF01979"/>
    </source>
</evidence>
<feature type="active site" evidence="9">
    <location>
        <position position="250"/>
    </location>
</feature>
<dbReference type="InterPro" id="IPR006680">
    <property type="entry name" value="Amidohydro-rel"/>
</dbReference>
<comment type="similarity">
    <text evidence="3 9 10">Belongs to the metallo-dependent hydrolases superfamily. DHOase family. Class II DHOase subfamily.</text>
</comment>
<dbReference type="EC" id="3.5.2.3" evidence="4 9"/>
<evidence type="ECO:0000313" key="12">
    <source>
        <dbReference type="EMBL" id="RKS85174.1"/>
    </source>
</evidence>
<evidence type="ECO:0000256" key="2">
    <source>
        <dbReference type="ARBA" id="ARBA00004880"/>
    </source>
</evidence>
<gene>
    <name evidence="9" type="primary">pyrC</name>
    <name evidence="12" type="ORF">DES39_1683</name>
</gene>
<evidence type="ECO:0000256" key="10">
    <source>
        <dbReference type="RuleBase" id="RU003440"/>
    </source>
</evidence>
<dbReference type="InterPro" id="IPR032466">
    <property type="entry name" value="Metal_Hydrolase"/>
</dbReference>
<comment type="function">
    <text evidence="1 9">Catalyzes the reversible cyclization of carbamoyl aspartate to dihydroorotate.</text>
</comment>
<dbReference type="OrthoDB" id="9808095at2"/>
<dbReference type="GO" id="GO:0004151">
    <property type="term" value="F:dihydroorotase activity"/>
    <property type="evidence" value="ECO:0007669"/>
    <property type="project" value="UniProtKB-UniRule"/>
</dbReference>
<comment type="subunit">
    <text evidence="9">Homodimer.</text>
</comment>
<feature type="binding site" evidence="9">
    <location>
        <position position="139"/>
    </location>
    <ligand>
        <name>Zn(2+)</name>
        <dbReference type="ChEBI" id="CHEBI:29105"/>
        <label>2</label>
    </ligand>
</feature>
<comment type="caution">
    <text evidence="12">The sequence shown here is derived from an EMBL/GenBank/DDBJ whole genome shotgun (WGS) entry which is preliminary data.</text>
</comment>
<dbReference type="GO" id="GO:0005829">
    <property type="term" value="C:cytosol"/>
    <property type="evidence" value="ECO:0007669"/>
    <property type="project" value="TreeGrafter"/>
</dbReference>
<feature type="binding site" evidence="9">
    <location>
        <begin position="18"/>
        <end position="20"/>
    </location>
    <ligand>
        <name>substrate</name>
    </ligand>
</feature>
<keyword evidence="5 9" id="KW-0479">Metal-binding</keyword>
<dbReference type="NCBIfam" id="TIGR00856">
    <property type="entry name" value="pyrC_dimer"/>
    <property type="match status" value="1"/>
</dbReference>
<dbReference type="CDD" id="cd01294">
    <property type="entry name" value="DHOase"/>
    <property type="match status" value="1"/>
</dbReference>
<dbReference type="Proteomes" id="UP000278542">
    <property type="component" value="Unassembled WGS sequence"/>
</dbReference>
<accession>A0A495RD79</accession>
<keyword evidence="8 9" id="KW-0665">Pyrimidine biosynthesis</keyword>
<feature type="binding site" evidence="9">
    <location>
        <position position="44"/>
    </location>
    <ligand>
        <name>substrate</name>
    </ligand>
</feature>
<feature type="modified residue" description="N6-carboxylysine" evidence="9">
    <location>
        <position position="102"/>
    </location>
</feature>
<feature type="binding site" evidence="9">
    <location>
        <position position="222"/>
    </location>
    <ligand>
        <name>substrate</name>
    </ligand>
</feature>
<dbReference type="EMBL" id="RBWY01000003">
    <property type="protein sequence ID" value="RKS85174.1"/>
    <property type="molecule type" value="Genomic_DNA"/>
</dbReference>
<evidence type="ECO:0000256" key="4">
    <source>
        <dbReference type="ARBA" id="ARBA00012860"/>
    </source>
</evidence>
<dbReference type="GO" id="GO:0006207">
    <property type="term" value="P:'de novo' pyrimidine nucleobase biosynthetic process"/>
    <property type="evidence" value="ECO:0007669"/>
    <property type="project" value="TreeGrafter"/>
</dbReference>
<dbReference type="PROSITE" id="PS00482">
    <property type="entry name" value="DIHYDROOROTASE_1"/>
    <property type="match status" value="1"/>
</dbReference>
<evidence type="ECO:0000256" key="7">
    <source>
        <dbReference type="ARBA" id="ARBA00022833"/>
    </source>
</evidence>
<feature type="binding site" description="via carbamate group" evidence="9">
    <location>
        <position position="102"/>
    </location>
    <ligand>
        <name>Zn(2+)</name>
        <dbReference type="ChEBI" id="CHEBI:29105"/>
        <label>2</label>
    </ligand>
</feature>
<comment type="pathway">
    <text evidence="2 9 10">Pyrimidine metabolism; UMP biosynthesis via de novo pathway; (S)-dihydroorotate from bicarbonate: step 3/3.</text>
</comment>
<dbReference type="Pfam" id="PF01979">
    <property type="entry name" value="Amidohydro_1"/>
    <property type="match status" value="1"/>
</dbReference>
<dbReference type="RefSeq" id="WP_121145329.1">
    <property type="nucleotide sequence ID" value="NZ_RBWY01000003.1"/>
</dbReference>
<sequence length="349" mass="38445">MSERLSITIKKPDDWHLHLRDGEMLKGVLPYSSLDYARAIIMPNLVKPLKRLPDIIAYQERVLAALPVGHRFTPLMTAYLSDDTVASEIVEGYQHGILKAVKLYPAHATTNSAHGVSSISAVLPVLESMQKHGIALLIHGEVTDSSVDVFEREARFLDTVLLPLMKLLPELKIVLEHVTTTEAADLIMDGPANLAATVTPQHIFLNRNALFQGGLRPHNYCLPILKKEQHRARLMQAVTSGCQRFFLGTDSAPHEKHRKESACGCAGAFNAPVALSVYAQVFEQANALDKLEAFTSINGPKFYQVPVNDESITLLKKNYVVPNSIAIAGIGEVIPFLAGETLSWSIKRE</sequence>
<feature type="binding site" evidence="9">
    <location>
        <position position="139"/>
    </location>
    <ligand>
        <name>substrate</name>
    </ligand>
</feature>
<feature type="binding site" evidence="9">
    <location>
        <position position="266"/>
    </location>
    <ligand>
        <name>substrate</name>
    </ligand>
</feature>
<organism evidence="12 13">
    <name type="scientific">Orbus hercynius</name>
    <dbReference type="NCBI Taxonomy" id="593135"/>
    <lineage>
        <taxon>Bacteria</taxon>
        <taxon>Pseudomonadati</taxon>
        <taxon>Pseudomonadota</taxon>
        <taxon>Gammaproteobacteria</taxon>
        <taxon>Orbales</taxon>
        <taxon>Orbaceae</taxon>
        <taxon>Orbus</taxon>
    </lineage>
</organism>
<keyword evidence="13" id="KW-1185">Reference proteome</keyword>